<dbReference type="SUPFAM" id="SSF51735">
    <property type="entry name" value="NAD(P)-binding Rossmann-fold domains"/>
    <property type="match status" value="1"/>
</dbReference>
<evidence type="ECO:0000256" key="7">
    <source>
        <dbReference type="ARBA" id="ARBA00023167"/>
    </source>
</evidence>
<keyword evidence="4 9" id="KW-0378">Hydrolase</keyword>
<dbReference type="Gene3D" id="3.40.50.720">
    <property type="entry name" value="NAD(P)-binding Rossmann-like Domain"/>
    <property type="match status" value="1"/>
</dbReference>
<feature type="domain" description="Tetrahydrofolate dehydrogenase/cyclohydrolase NAD(P)-binding" evidence="11">
    <location>
        <begin position="127"/>
        <end position="265"/>
    </location>
</feature>
<evidence type="ECO:0000256" key="6">
    <source>
        <dbReference type="ARBA" id="ARBA00023002"/>
    </source>
</evidence>
<comment type="catalytic activity">
    <reaction evidence="9">
        <text>(6R)-5,10-methenyltetrahydrofolate + H2O = (6R)-10-formyltetrahydrofolate + H(+)</text>
        <dbReference type="Rhea" id="RHEA:23700"/>
        <dbReference type="ChEBI" id="CHEBI:15377"/>
        <dbReference type="ChEBI" id="CHEBI:15378"/>
        <dbReference type="ChEBI" id="CHEBI:57455"/>
        <dbReference type="ChEBI" id="CHEBI:195366"/>
        <dbReference type="EC" id="3.5.4.9"/>
    </reaction>
</comment>
<dbReference type="GO" id="GO:0004477">
    <property type="term" value="F:methenyltetrahydrofolate cyclohydrolase activity"/>
    <property type="evidence" value="ECO:0007669"/>
    <property type="project" value="UniProtKB-UniRule"/>
</dbReference>
<evidence type="ECO:0000256" key="1">
    <source>
        <dbReference type="ARBA" id="ARBA00004777"/>
    </source>
</evidence>
<comment type="pathway">
    <text evidence="1 9">One-carbon metabolism; tetrahydrofolate interconversion.</text>
</comment>
<dbReference type="PANTHER" id="PTHR48099">
    <property type="entry name" value="C-1-TETRAHYDROFOLATE SYNTHASE, CYTOPLASMIC-RELATED"/>
    <property type="match status" value="1"/>
</dbReference>
<dbReference type="EC" id="3.5.4.9" evidence="9"/>
<comment type="caution">
    <text evidence="9">Lacks conserved residue(s) required for the propagation of feature annotation.</text>
</comment>
<dbReference type="UniPathway" id="UPA00193"/>
<reference evidence="12 13" key="1">
    <citation type="submission" date="2014-01" db="EMBL/GenBank/DDBJ databases">
        <title>Comparative genomics of Petrotoga.</title>
        <authorList>
            <person name="Chow K."/>
            <person name="Charchuk R."/>
            <person name="Nesbo C.L."/>
        </authorList>
    </citation>
    <scope>NUCLEOTIDE SEQUENCE [LARGE SCALE GENOMIC DNA]</scope>
    <source>
        <strain evidence="12 13">DSM 16923</strain>
    </source>
</reference>
<comment type="caution">
    <text evidence="12">The sequence shown here is derived from an EMBL/GenBank/DDBJ whole genome shotgun (WGS) entry which is preliminary data.</text>
</comment>
<dbReference type="GO" id="GO:0004488">
    <property type="term" value="F:methylenetetrahydrofolate dehydrogenase (NADP+) activity"/>
    <property type="evidence" value="ECO:0007669"/>
    <property type="project" value="UniProtKB-UniRule"/>
</dbReference>
<dbReference type="EMBL" id="JALY01000223">
    <property type="protein sequence ID" value="POZ91247.1"/>
    <property type="molecule type" value="Genomic_DNA"/>
</dbReference>
<evidence type="ECO:0000259" key="11">
    <source>
        <dbReference type="Pfam" id="PF02882"/>
    </source>
</evidence>
<dbReference type="GO" id="GO:0035999">
    <property type="term" value="P:tetrahydrofolate interconversion"/>
    <property type="evidence" value="ECO:0007669"/>
    <property type="project" value="UniProtKB-UniRule"/>
</dbReference>
<dbReference type="GO" id="GO:0005829">
    <property type="term" value="C:cytosol"/>
    <property type="evidence" value="ECO:0007669"/>
    <property type="project" value="TreeGrafter"/>
</dbReference>
<evidence type="ECO:0000256" key="5">
    <source>
        <dbReference type="ARBA" id="ARBA00022857"/>
    </source>
</evidence>
<dbReference type="InterPro" id="IPR046346">
    <property type="entry name" value="Aminoacid_DH-like_N_sf"/>
</dbReference>
<dbReference type="PRINTS" id="PR00085">
    <property type="entry name" value="THFDHDRGNASE"/>
</dbReference>
<dbReference type="InterPro" id="IPR000672">
    <property type="entry name" value="THF_DH/CycHdrlase"/>
</dbReference>
<protein>
    <recommendedName>
        <fullName evidence="9">Bifunctional protein FolD</fullName>
    </recommendedName>
    <domain>
        <recommendedName>
            <fullName evidence="9">Methylenetetrahydrofolate dehydrogenase</fullName>
            <ecNumber evidence="9">1.5.1.5</ecNumber>
        </recommendedName>
    </domain>
    <domain>
        <recommendedName>
            <fullName evidence="9">Methenyltetrahydrofolate cyclohydrolase</fullName>
            <ecNumber evidence="9">3.5.4.9</ecNumber>
        </recommendedName>
    </domain>
</protein>
<comment type="catalytic activity">
    <reaction evidence="9">
        <text>(6R)-5,10-methylene-5,6,7,8-tetrahydrofolate + NADP(+) = (6R)-5,10-methenyltetrahydrofolate + NADPH</text>
        <dbReference type="Rhea" id="RHEA:22812"/>
        <dbReference type="ChEBI" id="CHEBI:15636"/>
        <dbReference type="ChEBI" id="CHEBI:57455"/>
        <dbReference type="ChEBI" id="CHEBI:57783"/>
        <dbReference type="ChEBI" id="CHEBI:58349"/>
        <dbReference type="EC" id="1.5.1.5"/>
    </reaction>
</comment>
<dbReference type="Gene3D" id="3.40.50.10860">
    <property type="entry name" value="Leucine Dehydrogenase, chain A, domain 1"/>
    <property type="match status" value="1"/>
</dbReference>
<keyword evidence="5 9" id="KW-0521">NADP</keyword>
<dbReference type="SUPFAM" id="SSF53223">
    <property type="entry name" value="Aminoacid dehydrogenase-like, N-terminal domain"/>
    <property type="match status" value="1"/>
</dbReference>
<evidence type="ECO:0000256" key="2">
    <source>
        <dbReference type="ARBA" id="ARBA00022563"/>
    </source>
</evidence>
<dbReference type="CDD" id="cd01080">
    <property type="entry name" value="NAD_bind_m-THF_DH_Cyclohyd"/>
    <property type="match status" value="1"/>
</dbReference>
<dbReference type="InterPro" id="IPR020631">
    <property type="entry name" value="THF_DH/CycHdrlase_NAD-bd_dom"/>
</dbReference>
<evidence type="ECO:0000313" key="13">
    <source>
        <dbReference type="Proteomes" id="UP000236950"/>
    </source>
</evidence>
<keyword evidence="2 9" id="KW-0554">One-carbon metabolism</keyword>
<dbReference type="GO" id="GO:0000105">
    <property type="term" value="P:L-histidine biosynthetic process"/>
    <property type="evidence" value="ECO:0007669"/>
    <property type="project" value="UniProtKB-KW"/>
</dbReference>
<dbReference type="InterPro" id="IPR036291">
    <property type="entry name" value="NAD(P)-bd_dom_sf"/>
</dbReference>
<evidence type="ECO:0000256" key="4">
    <source>
        <dbReference type="ARBA" id="ARBA00022801"/>
    </source>
</evidence>
<accession>A0A2S5EDY3</accession>
<keyword evidence="7 9" id="KW-0486">Methionine biosynthesis</keyword>
<sequence length="268" mass="29475">MFIDVKDTIKNIKEEIDIIKNELTFEPKLVSLVVEPDKSTLSYLNSQKRSAKKYGINLEIVESNNLVEDLQKHNEDRNTHAIFVARPLKKGFTELDIAKNISPFKDVEGVSLYNIGSMFYEKELFIPCTAEAVVKIIEDFTDVKGKNVVIIGRSTTVGKPAAILLQKHGRDATVTVSHSKTENLKEVTKRADILVAAIGRANFVDKSFVKEGTIVIDVGINVVNGKVVGDVSQDVSEICNLTPVPGGVGSLTTAILMRNVFRAAKGEF</sequence>
<dbReference type="HAMAP" id="MF_01576">
    <property type="entry name" value="THF_DHG_CYH"/>
    <property type="match status" value="1"/>
</dbReference>
<feature type="binding site" evidence="9">
    <location>
        <begin position="152"/>
        <end position="154"/>
    </location>
    <ligand>
        <name>NADP(+)</name>
        <dbReference type="ChEBI" id="CHEBI:58349"/>
    </ligand>
</feature>
<dbReference type="AlphaFoldDB" id="A0A2S5EDY3"/>
<evidence type="ECO:0000313" key="12">
    <source>
        <dbReference type="EMBL" id="POZ91247.1"/>
    </source>
</evidence>
<organism evidence="12 13">
    <name type="scientific">Petrotoga halophila DSM 16923</name>
    <dbReference type="NCBI Taxonomy" id="1122953"/>
    <lineage>
        <taxon>Bacteria</taxon>
        <taxon>Thermotogati</taxon>
        <taxon>Thermotogota</taxon>
        <taxon>Thermotogae</taxon>
        <taxon>Petrotogales</taxon>
        <taxon>Petrotogaceae</taxon>
        <taxon>Petrotoga</taxon>
    </lineage>
</organism>
<feature type="domain" description="Tetrahydrofolate dehydrogenase/cyclohydrolase catalytic" evidence="10">
    <location>
        <begin position="9"/>
        <end position="108"/>
    </location>
</feature>
<keyword evidence="3 9" id="KW-0658">Purine biosynthesis</keyword>
<dbReference type="InterPro" id="IPR020630">
    <property type="entry name" value="THF_DH/CycHdrlase_cat_dom"/>
</dbReference>
<dbReference type="Proteomes" id="UP000236950">
    <property type="component" value="Unassembled WGS sequence"/>
</dbReference>
<dbReference type="PANTHER" id="PTHR48099:SF5">
    <property type="entry name" value="C-1-TETRAHYDROFOLATE SYNTHASE, CYTOPLASMIC"/>
    <property type="match status" value="1"/>
</dbReference>
<dbReference type="Pfam" id="PF00763">
    <property type="entry name" value="THF_DHG_CYH"/>
    <property type="match status" value="1"/>
</dbReference>
<keyword evidence="6 9" id="KW-0560">Oxidoreductase</keyword>
<dbReference type="RefSeq" id="WP_103899003.1">
    <property type="nucleotide sequence ID" value="NZ_JALY01000223.1"/>
</dbReference>
<evidence type="ECO:0000256" key="8">
    <source>
        <dbReference type="ARBA" id="ARBA00023268"/>
    </source>
</evidence>
<keyword evidence="9" id="KW-0028">Amino-acid biosynthesis</keyword>
<feature type="binding site" evidence="9">
    <location>
        <position position="220"/>
    </location>
    <ligand>
        <name>NADP(+)</name>
        <dbReference type="ChEBI" id="CHEBI:58349"/>
    </ligand>
</feature>
<evidence type="ECO:0000256" key="3">
    <source>
        <dbReference type="ARBA" id="ARBA00022755"/>
    </source>
</evidence>
<keyword evidence="13" id="KW-1185">Reference proteome</keyword>
<proteinExistence type="inferred from homology"/>
<keyword evidence="9" id="KW-0368">Histidine biosynthesis</keyword>
<comment type="similarity">
    <text evidence="9">Belongs to the tetrahydrofolate dehydrogenase/cyclohydrolase family.</text>
</comment>
<comment type="subunit">
    <text evidence="9">Homodimer.</text>
</comment>
<gene>
    <name evidence="9" type="primary">folD</name>
    <name evidence="12" type="ORF">AA81_10680</name>
</gene>
<dbReference type="Pfam" id="PF02882">
    <property type="entry name" value="THF_DHG_CYH_C"/>
    <property type="match status" value="1"/>
</dbReference>
<dbReference type="GO" id="GO:0009086">
    <property type="term" value="P:methionine biosynthetic process"/>
    <property type="evidence" value="ECO:0007669"/>
    <property type="project" value="UniProtKB-KW"/>
</dbReference>
<comment type="function">
    <text evidence="9">Catalyzes the oxidation of 5,10-methylenetetrahydrofolate to 5,10-methenyltetrahydrofolate and then the hydrolysis of 5,10-methenyltetrahydrofolate to 10-formyltetrahydrofolate.</text>
</comment>
<dbReference type="GO" id="GO:0006164">
    <property type="term" value="P:purine nucleotide biosynthetic process"/>
    <property type="evidence" value="ECO:0007669"/>
    <property type="project" value="UniProtKB-KW"/>
</dbReference>
<evidence type="ECO:0000259" key="10">
    <source>
        <dbReference type="Pfam" id="PF00763"/>
    </source>
</evidence>
<dbReference type="EC" id="1.5.1.5" evidence="9"/>
<name>A0A2S5EDY3_9BACT</name>
<keyword evidence="8 9" id="KW-0511">Multifunctional enzyme</keyword>
<evidence type="ECO:0000256" key="9">
    <source>
        <dbReference type="HAMAP-Rule" id="MF_01576"/>
    </source>
</evidence>